<dbReference type="PANTHER" id="PTHR12350">
    <property type="entry name" value="HISTONE-LYSINE N-METHYLTRANSFERASE-RELATED"/>
    <property type="match status" value="1"/>
</dbReference>
<dbReference type="SUPFAM" id="SSF82199">
    <property type="entry name" value="SET domain"/>
    <property type="match status" value="1"/>
</dbReference>
<dbReference type="InterPro" id="IPR053201">
    <property type="entry name" value="Flavunoidine_N-MTase"/>
</dbReference>
<dbReference type="PANTHER" id="PTHR12350:SF19">
    <property type="entry name" value="SET DOMAIN-CONTAINING PROTEIN"/>
    <property type="match status" value="1"/>
</dbReference>
<evidence type="ECO:0000313" key="3">
    <source>
        <dbReference type="Proteomes" id="UP001338125"/>
    </source>
</evidence>
<evidence type="ECO:0000313" key="2">
    <source>
        <dbReference type="EMBL" id="KAK5997284.1"/>
    </source>
</evidence>
<feature type="coiled-coil region" evidence="1">
    <location>
        <begin position="179"/>
        <end position="206"/>
    </location>
</feature>
<proteinExistence type="predicted"/>
<organism evidence="2 3">
    <name type="scientific">Cladobotryum mycophilum</name>
    <dbReference type="NCBI Taxonomy" id="491253"/>
    <lineage>
        <taxon>Eukaryota</taxon>
        <taxon>Fungi</taxon>
        <taxon>Dikarya</taxon>
        <taxon>Ascomycota</taxon>
        <taxon>Pezizomycotina</taxon>
        <taxon>Sordariomycetes</taxon>
        <taxon>Hypocreomycetidae</taxon>
        <taxon>Hypocreales</taxon>
        <taxon>Hypocreaceae</taxon>
        <taxon>Cladobotryum</taxon>
    </lineage>
</organism>
<name>A0ABR0SYS5_9HYPO</name>
<evidence type="ECO:0008006" key="4">
    <source>
        <dbReference type="Google" id="ProtNLM"/>
    </source>
</evidence>
<reference evidence="2 3" key="1">
    <citation type="submission" date="2024-01" db="EMBL/GenBank/DDBJ databases">
        <title>Complete genome of Cladobotryum mycophilum ATHUM6906.</title>
        <authorList>
            <person name="Christinaki A.C."/>
            <person name="Myridakis A.I."/>
            <person name="Kouvelis V.N."/>
        </authorList>
    </citation>
    <scope>NUCLEOTIDE SEQUENCE [LARGE SCALE GENOMIC DNA]</scope>
    <source>
        <strain evidence="2 3">ATHUM6906</strain>
    </source>
</reference>
<dbReference type="EMBL" id="JAVFKD010000002">
    <property type="protein sequence ID" value="KAK5997284.1"/>
    <property type="molecule type" value="Genomic_DNA"/>
</dbReference>
<comment type="caution">
    <text evidence="2">The sequence shown here is derived from an EMBL/GenBank/DDBJ whole genome shotgun (WGS) entry which is preliminary data.</text>
</comment>
<evidence type="ECO:0000256" key="1">
    <source>
        <dbReference type="SAM" id="Coils"/>
    </source>
</evidence>
<accession>A0ABR0SYS5</accession>
<dbReference type="Gene3D" id="2.170.270.10">
    <property type="entry name" value="SET domain"/>
    <property type="match status" value="1"/>
</dbReference>
<keyword evidence="1" id="KW-0175">Coiled coil</keyword>
<keyword evidence="3" id="KW-1185">Reference proteome</keyword>
<dbReference type="InterPro" id="IPR046341">
    <property type="entry name" value="SET_dom_sf"/>
</dbReference>
<dbReference type="Proteomes" id="UP001338125">
    <property type="component" value="Unassembled WGS sequence"/>
</dbReference>
<sequence length="634" mass="70437">MAPIKPHWHQPSHPDVQEVIVNEADFMTRSTSRITLPPFAFFAKMSFPPCSTVQEATYASVQMGKDKHFHLNSDLVYINHSCEPSLIFDTGNLNIIAGPKGLKLGDELTFFYPSTEWEMAQPFDCLCGKPACKKVIDGAKNMGSEKLKGYWLSGHIHELLQEHNPNEESLSRDGIDSTAQALKNALDLAEKTAEAARQALQKYTDKSDFGNGAVKFNGANIPCGIAGSGLERRGVTSREMSGEMGDVALAKEIIIERGSNVRRGDSDGELVFTYSHESLPSALDIQVLNLDVDSYPKSSSFMIFTLSECGHAEILSFLERLSLTISKQNVQSLISTISEKLTAKLETGCLDAAGQSSELSDIADAPDDIYSEEDEGSFVYEYTDDYLYNEQSVGTTQKEPSPLSFDASSAKRLKKDLRAAQLTGISVGIFPEGQIQHADIISLSLRAAKLGIPEDALEAWDIKPNDYIVLLCRFPSGYPSISDLLELPPDRFNVQFRLGKCAKFKPSLMTAKSAFDLSINHEQAANEESEIRDGQMEHDSDDFVSLYVSNSINLLLNDEFLQLLKIRRKSHLSWDAAQTRLFQFSRGEHFSSAAIETPQVQDTEEDQDPPYPQMLTRRCITIILWTRIRNSICP</sequence>
<gene>
    <name evidence="2" type="ORF">PT974_02639</name>
</gene>
<protein>
    <recommendedName>
        <fullName evidence="4">Post-SET domain-containing protein</fullName>
    </recommendedName>
</protein>